<feature type="compositionally biased region" description="Low complexity" evidence="1">
    <location>
        <begin position="48"/>
        <end position="61"/>
    </location>
</feature>
<evidence type="ECO:0000313" key="2">
    <source>
        <dbReference type="EMBL" id="GIY30791.1"/>
    </source>
</evidence>
<feature type="compositionally biased region" description="Polar residues" evidence="1">
    <location>
        <begin position="174"/>
        <end position="183"/>
    </location>
</feature>
<name>A0AAV4SDR1_9ARAC</name>
<sequence length="398" mass="43057">MSLQQREICKVGESPSARRRSISPRRGSGQSANEENPDQPGIEHSSDTSKSFKLTSSPSSSGCTTPEVRSPSKSERRISTRLLMQKGEGKIDSPGKNKSPKHAAWKSSKFFSRSMASGELLKGFKKLSTATPVTSIVVSEEDGTSTTITTETKEVDTKTFKSRFSSLRRKSGSDSDSVPNVDSESLKHGSPEVRGIICKKEDLLSLMTKATGTKDRRVSSPAELIVPVASSLPTSPIPVLKSPSLKVAPNSPLTRGSFRSSRSASLDPTTLPNIERVVSRLPNKPAIRSSVYQPSRQGSKKTTDDICIKKTGAFLEVVPEVKRRLSGPLIEVKDKIVEENEDVEGDGAETPVQWDDSNFVDPNLLGGAIEAFLKGMGSSPSPTPTTEKRVSFKKNLIK</sequence>
<evidence type="ECO:0000313" key="3">
    <source>
        <dbReference type="Proteomes" id="UP001054837"/>
    </source>
</evidence>
<protein>
    <submittedName>
        <fullName evidence="2">Uncharacterized protein</fullName>
    </submittedName>
</protein>
<gene>
    <name evidence="2" type="primary">AVEN_118531_1</name>
    <name evidence="2" type="ORF">CDAR_217851</name>
</gene>
<comment type="caution">
    <text evidence="2">The sequence shown here is derived from an EMBL/GenBank/DDBJ whole genome shotgun (WGS) entry which is preliminary data.</text>
</comment>
<dbReference type="EMBL" id="BPLQ01007549">
    <property type="protein sequence ID" value="GIY30791.1"/>
    <property type="molecule type" value="Genomic_DNA"/>
</dbReference>
<feature type="region of interest" description="Disordered" evidence="1">
    <location>
        <begin position="248"/>
        <end position="271"/>
    </location>
</feature>
<feature type="region of interest" description="Disordered" evidence="1">
    <location>
        <begin position="375"/>
        <end position="398"/>
    </location>
</feature>
<proteinExistence type="predicted"/>
<keyword evidence="3" id="KW-1185">Reference proteome</keyword>
<feature type="region of interest" description="Disordered" evidence="1">
    <location>
        <begin position="1"/>
        <end position="107"/>
    </location>
</feature>
<feature type="compositionally biased region" description="Polar residues" evidence="1">
    <location>
        <begin position="251"/>
        <end position="271"/>
    </location>
</feature>
<dbReference type="Proteomes" id="UP001054837">
    <property type="component" value="Unassembled WGS sequence"/>
</dbReference>
<dbReference type="AlphaFoldDB" id="A0AAV4SDR1"/>
<organism evidence="2 3">
    <name type="scientific">Caerostris darwini</name>
    <dbReference type="NCBI Taxonomy" id="1538125"/>
    <lineage>
        <taxon>Eukaryota</taxon>
        <taxon>Metazoa</taxon>
        <taxon>Ecdysozoa</taxon>
        <taxon>Arthropoda</taxon>
        <taxon>Chelicerata</taxon>
        <taxon>Arachnida</taxon>
        <taxon>Araneae</taxon>
        <taxon>Araneomorphae</taxon>
        <taxon>Entelegynae</taxon>
        <taxon>Araneoidea</taxon>
        <taxon>Araneidae</taxon>
        <taxon>Caerostris</taxon>
    </lineage>
</organism>
<accession>A0AAV4SDR1</accession>
<evidence type="ECO:0000256" key="1">
    <source>
        <dbReference type="SAM" id="MobiDB-lite"/>
    </source>
</evidence>
<feature type="region of interest" description="Disordered" evidence="1">
    <location>
        <begin position="163"/>
        <end position="192"/>
    </location>
</feature>
<reference evidence="2 3" key="1">
    <citation type="submission" date="2021-06" db="EMBL/GenBank/DDBJ databases">
        <title>Caerostris darwini draft genome.</title>
        <authorList>
            <person name="Kono N."/>
            <person name="Arakawa K."/>
        </authorList>
    </citation>
    <scope>NUCLEOTIDE SEQUENCE [LARGE SCALE GENOMIC DNA]</scope>
</reference>